<protein>
    <recommendedName>
        <fullName evidence="3">CRISPR system Cms protein Csm5</fullName>
    </recommendedName>
    <alternativeName>
        <fullName evidence="6">CRISPR type III A-associated protein Csm5</fullName>
    </alternativeName>
</protein>
<comment type="similarity">
    <text evidence="2">Belongs to the CRISPR-associated Csm5 family.</text>
</comment>
<dbReference type="OrthoDB" id="86248at2157"/>
<feature type="domain" description="CRISPR type III-associated protein" evidence="7">
    <location>
        <begin position="5"/>
        <end position="319"/>
    </location>
</feature>
<name>Q6L316_PICTO</name>
<dbReference type="PaxDb" id="263820-PTO0050"/>
<dbReference type="GO" id="GO:0003723">
    <property type="term" value="F:RNA binding"/>
    <property type="evidence" value="ECO:0007669"/>
    <property type="project" value="UniProtKB-KW"/>
</dbReference>
<dbReference type="Pfam" id="PF03787">
    <property type="entry name" value="RAMPs"/>
    <property type="match status" value="1"/>
</dbReference>
<gene>
    <name evidence="8" type="ordered locus">PTO0050</name>
</gene>
<dbReference type="InterPro" id="IPR005537">
    <property type="entry name" value="RAMP_III_fam"/>
</dbReference>
<evidence type="ECO:0000259" key="7">
    <source>
        <dbReference type="Pfam" id="PF03787"/>
    </source>
</evidence>
<dbReference type="AlphaFoldDB" id="Q6L316"/>
<dbReference type="InterPro" id="IPR010173">
    <property type="entry name" value="CRISPR-assoc_Csm5"/>
</dbReference>
<keyword evidence="5" id="KW-0051">Antiviral defense</keyword>
<dbReference type="GeneID" id="2844987"/>
<dbReference type="RefSeq" id="WP_011176851.1">
    <property type="nucleotide sequence ID" value="NC_005877.1"/>
</dbReference>
<evidence type="ECO:0000256" key="2">
    <source>
        <dbReference type="ARBA" id="ARBA00006680"/>
    </source>
</evidence>
<dbReference type="GO" id="GO:0051607">
    <property type="term" value="P:defense response to virus"/>
    <property type="evidence" value="ECO:0007669"/>
    <property type="project" value="UniProtKB-KW"/>
</dbReference>
<reference evidence="8 9" key="1">
    <citation type="journal article" date="2004" name="Proc. Natl. Acad. Sci. U.S.A.">
        <title>Genome sequence of Picrophilus torridus and its implications for life around pH 0.</title>
        <authorList>
            <person name="Futterer O."/>
            <person name="Angelov A."/>
            <person name="Liesegang H."/>
            <person name="Gottschalk G."/>
            <person name="Schleper C."/>
            <person name="Schepers B."/>
            <person name="Dock C."/>
            <person name="Antranikian G."/>
            <person name="Liebl W."/>
        </authorList>
    </citation>
    <scope>NUCLEOTIDE SEQUENCE [LARGE SCALE GENOMIC DNA]</scope>
    <source>
        <strain evidence="9">ATCC 700027 / DSM 9790 / JCM 10055 / NBRC 100828</strain>
    </source>
</reference>
<dbReference type="STRING" id="263820.PTO0050"/>
<dbReference type="EMBL" id="AE017261">
    <property type="protein sequence ID" value="AAT42635.1"/>
    <property type="molecule type" value="Genomic_DNA"/>
</dbReference>
<dbReference type="Proteomes" id="UP000000438">
    <property type="component" value="Chromosome"/>
</dbReference>
<keyword evidence="4" id="KW-0694">RNA-binding</keyword>
<evidence type="ECO:0000256" key="1">
    <source>
        <dbReference type="ARBA" id="ARBA00003088"/>
    </source>
</evidence>
<evidence type="ECO:0000313" key="8">
    <source>
        <dbReference type="EMBL" id="AAT42635.1"/>
    </source>
</evidence>
<evidence type="ECO:0000256" key="3">
    <source>
        <dbReference type="ARBA" id="ARBA00016113"/>
    </source>
</evidence>
<dbReference type="HOGENOM" id="CLU_036878_3_0_2"/>
<comment type="function">
    <text evidence="1">This subunit might be involved in maturation of a crRNA intermediate to its mature form.</text>
</comment>
<organism evidence="8 9">
    <name type="scientific">Picrophilus torridus (strain ATCC 700027 / DSM 9790 / JCM 10055 / NBRC 100828 / KAW 2/3)</name>
    <dbReference type="NCBI Taxonomy" id="1122961"/>
    <lineage>
        <taxon>Archaea</taxon>
        <taxon>Methanobacteriati</taxon>
        <taxon>Thermoplasmatota</taxon>
        <taxon>Thermoplasmata</taxon>
        <taxon>Thermoplasmatales</taxon>
        <taxon>Picrophilaceae</taxon>
        <taxon>Picrophilus</taxon>
    </lineage>
</organism>
<accession>Q6L316</accession>
<evidence type="ECO:0000256" key="6">
    <source>
        <dbReference type="ARBA" id="ARBA00031720"/>
    </source>
</evidence>
<dbReference type="NCBIfam" id="TIGR01899">
    <property type="entry name" value="cas_TM1807_csm5"/>
    <property type="match status" value="1"/>
</dbReference>
<sequence>MKFEINVKSPLLISSSDYLNLSEVLRNGNEIYMLDINKLIYENKNMINKLKKIFMNYYNRDINESFNELQNQYRSINNIDRYKIYPAIKYNRLDIKKSDIKMPIGNYVNEDNKIFFRPFIPGSSIKGAIRNAVRNTYIKNKGASLKIYIDNNFALYKFKGSNSKNLDDLLFYYNDSEKGKYDAKYDIFKFFEISDFNPEDYELTIFEMSRSKQNIKGVPSYAVAISSGKFKGDILISKQLDYIYKNNKEEFYKICEKISDVFDVKFKNDLDEYKNEIIHSIMKMTYEHYKDIIKNESNYYQNVDNPMILGFGGGIEEKTIISSLNDNTFNIVKKFIENKNSSKKNKMKFKSNRMPATVWIVNRRKLGLVSINKL</sequence>
<dbReference type="PANTHER" id="PTHR38007">
    <property type="entry name" value="CRISPR SYSTEM CMS PROTEIN CSM5"/>
    <property type="match status" value="1"/>
</dbReference>
<dbReference type="KEGG" id="pto:PTO0050"/>
<proteinExistence type="inferred from homology"/>
<evidence type="ECO:0000313" key="9">
    <source>
        <dbReference type="Proteomes" id="UP000000438"/>
    </source>
</evidence>
<dbReference type="eggNOG" id="arCOG03720">
    <property type="taxonomic scope" value="Archaea"/>
</dbReference>
<dbReference type="InParanoid" id="Q6L316"/>
<evidence type="ECO:0000256" key="5">
    <source>
        <dbReference type="ARBA" id="ARBA00023118"/>
    </source>
</evidence>
<dbReference type="PANTHER" id="PTHR38007:SF1">
    <property type="entry name" value="CRISPR SYSTEM CMS PROTEIN CSM5"/>
    <property type="match status" value="1"/>
</dbReference>
<evidence type="ECO:0000256" key="4">
    <source>
        <dbReference type="ARBA" id="ARBA00022884"/>
    </source>
</evidence>